<dbReference type="PANTHER" id="PTHR42987">
    <property type="entry name" value="PEPTIDASE S49"/>
    <property type="match status" value="1"/>
</dbReference>
<dbReference type="GO" id="GO:0006508">
    <property type="term" value="P:proteolysis"/>
    <property type="evidence" value="ECO:0007669"/>
    <property type="project" value="UniProtKB-KW"/>
</dbReference>
<evidence type="ECO:0000313" key="7">
    <source>
        <dbReference type="Proteomes" id="UP000248975"/>
    </source>
</evidence>
<name>A0A2W5TQ58_CERSP</name>
<keyword evidence="2" id="KW-0645">Protease</keyword>
<evidence type="ECO:0000259" key="5">
    <source>
        <dbReference type="Pfam" id="PF01343"/>
    </source>
</evidence>
<evidence type="ECO:0000313" key="6">
    <source>
        <dbReference type="EMBL" id="PZQ97937.1"/>
    </source>
</evidence>
<dbReference type="AlphaFoldDB" id="A0A2W5TQ58"/>
<gene>
    <name evidence="6" type="ORF">DI533_12425</name>
</gene>
<comment type="caution">
    <text evidence="6">The sequence shown here is derived from an EMBL/GenBank/DDBJ whole genome shotgun (WGS) entry which is preliminary data.</text>
</comment>
<evidence type="ECO:0000256" key="2">
    <source>
        <dbReference type="ARBA" id="ARBA00022670"/>
    </source>
</evidence>
<evidence type="ECO:0000256" key="3">
    <source>
        <dbReference type="ARBA" id="ARBA00022801"/>
    </source>
</evidence>
<sequence length="265" mass="28500">MRSLMSYFRKDPKVAVIRLQGTIAAGARGGISDAALAPLIEKAFSRGKPVAVALVINSPGGSPVQSSLIGARVRRLAAEKKIPVHAFVEDVAASGGYWLACAGDDIWVDESSIVGSIGVIFASFGFNQFMDRHGIERRVHTAGRSKSLADPFLPEKVEDVERLKALQEPIHRAFIEQVKSRRGARLDPAADLFNADIWVGSGAVTVGLADGVAHLVPKLKQLYGDKVRLIPYGQRRSLLQRLGAQVLGGALGEIEDRAAWARFGL</sequence>
<feature type="domain" description="Peptidase S49" evidence="5">
    <location>
        <begin position="79"/>
        <end position="212"/>
    </location>
</feature>
<dbReference type="Gene3D" id="6.20.330.10">
    <property type="match status" value="1"/>
</dbReference>
<evidence type="ECO:0000256" key="4">
    <source>
        <dbReference type="ARBA" id="ARBA00022825"/>
    </source>
</evidence>
<organism evidence="6 7">
    <name type="scientific">Cereibacter sphaeroides</name>
    <name type="common">Rhodobacter sphaeroides</name>
    <dbReference type="NCBI Taxonomy" id="1063"/>
    <lineage>
        <taxon>Bacteria</taxon>
        <taxon>Pseudomonadati</taxon>
        <taxon>Pseudomonadota</taxon>
        <taxon>Alphaproteobacteria</taxon>
        <taxon>Rhodobacterales</taxon>
        <taxon>Paracoccaceae</taxon>
        <taxon>Cereibacter</taxon>
    </lineage>
</organism>
<dbReference type="InterPro" id="IPR002142">
    <property type="entry name" value="Peptidase_S49"/>
</dbReference>
<evidence type="ECO:0000256" key="1">
    <source>
        <dbReference type="ARBA" id="ARBA00008683"/>
    </source>
</evidence>
<comment type="similarity">
    <text evidence="1">Belongs to the peptidase S49 family.</text>
</comment>
<dbReference type="InterPro" id="IPR047272">
    <property type="entry name" value="S49_SppA_C"/>
</dbReference>
<dbReference type="Gene3D" id="3.90.226.10">
    <property type="entry name" value="2-enoyl-CoA Hydratase, Chain A, domain 1"/>
    <property type="match status" value="1"/>
</dbReference>
<dbReference type="Proteomes" id="UP000248975">
    <property type="component" value="Unassembled WGS sequence"/>
</dbReference>
<dbReference type="Pfam" id="PF01343">
    <property type="entry name" value="Peptidase_S49"/>
    <property type="match status" value="1"/>
</dbReference>
<dbReference type="SUPFAM" id="SSF52096">
    <property type="entry name" value="ClpP/crotonase"/>
    <property type="match status" value="1"/>
</dbReference>
<dbReference type="PANTHER" id="PTHR42987:SF8">
    <property type="entry name" value="PROTEINASE"/>
    <property type="match status" value="1"/>
</dbReference>
<keyword evidence="3" id="KW-0378">Hydrolase</keyword>
<dbReference type="InterPro" id="IPR029045">
    <property type="entry name" value="ClpP/crotonase-like_dom_sf"/>
</dbReference>
<dbReference type="EMBL" id="QFQS01000002">
    <property type="protein sequence ID" value="PZQ97937.1"/>
    <property type="molecule type" value="Genomic_DNA"/>
</dbReference>
<reference evidence="6 7" key="1">
    <citation type="submission" date="2017-08" db="EMBL/GenBank/DDBJ databases">
        <title>Infants hospitalized years apart are colonized by the same room-sourced microbial strains.</title>
        <authorList>
            <person name="Brooks B."/>
            <person name="Olm M.R."/>
            <person name="Firek B.A."/>
            <person name="Baker R."/>
            <person name="Thomas B.C."/>
            <person name="Morowitz M.J."/>
            <person name="Banfield J.F."/>
        </authorList>
    </citation>
    <scope>NUCLEOTIDE SEQUENCE [LARGE SCALE GENOMIC DNA]</scope>
    <source>
        <strain evidence="6">S2_003_000_R2_11</strain>
    </source>
</reference>
<accession>A0A2W5TQ58</accession>
<dbReference type="GO" id="GO:0008236">
    <property type="term" value="F:serine-type peptidase activity"/>
    <property type="evidence" value="ECO:0007669"/>
    <property type="project" value="UniProtKB-KW"/>
</dbReference>
<protein>
    <submittedName>
        <fullName evidence="6">S49 family peptidase</fullName>
    </submittedName>
</protein>
<dbReference type="CDD" id="cd07023">
    <property type="entry name" value="S49_Sppa_N_C"/>
    <property type="match status" value="1"/>
</dbReference>
<keyword evidence="4" id="KW-0720">Serine protease</keyword>
<proteinExistence type="inferred from homology"/>